<sequence length="254" mass="28944">MNEKLKQLLCECDTLKKRLSELRPLPAEALQKIEDAFAIEYTYESNRIEGNTLTLQETDLVVNEGVTIAGKSMREHLEAINHAEAISYVKDFAKDDIEISESTIKDIHALILHGIDRNNAGRYRNVPVMISGSRHVPPQPYLIQPQMEQFMTRFAEMERQKTHPVIIAAFMHDELVRIHPFIDGNGRTSRLLMNLYLLRSGYTLITLKGSNEEKINYYKALETSHTENNPTDFQQLVASAEIASLQRYLSVLGG</sequence>
<gene>
    <name evidence="1" type="ORF">E5358_01125</name>
</gene>
<keyword evidence="2" id="KW-1185">Reference proteome</keyword>
<evidence type="ECO:0000313" key="2">
    <source>
        <dbReference type="Proteomes" id="UP000308886"/>
    </source>
</evidence>
<name>A0AC61QU97_9BACT</name>
<protein>
    <submittedName>
        <fullName evidence="1">Fic family protein</fullName>
    </submittedName>
</protein>
<evidence type="ECO:0000313" key="1">
    <source>
        <dbReference type="EMBL" id="TGX83812.1"/>
    </source>
</evidence>
<dbReference type="Proteomes" id="UP000308886">
    <property type="component" value="Unassembled WGS sequence"/>
</dbReference>
<comment type="caution">
    <text evidence="1">The sequence shown here is derived from an EMBL/GenBank/DDBJ whole genome shotgun (WGS) entry which is preliminary data.</text>
</comment>
<reference evidence="1" key="1">
    <citation type="submission" date="2019-04" db="EMBL/GenBank/DDBJ databases">
        <title>Microbes associate with the intestines of laboratory mice.</title>
        <authorList>
            <person name="Navarre W."/>
            <person name="Wong E."/>
            <person name="Huang K."/>
            <person name="Tropini C."/>
            <person name="Ng K."/>
            <person name="Yu B."/>
        </authorList>
    </citation>
    <scope>NUCLEOTIDE SEQUENCE</scope>
    <source>
        <strain evidence="1">NM73_A23</strain>
    </source>
</reference>
<accession>A0AC61QU97</accession>
<dbReference type="EMBL" id="SRZC01000002">
    <property type="protein sequence ID" value="TGX83812.1"/>
    <property type="molecule type" value="Genomic_DNA"/>
</dbReference>
<organism evidence="1 2">
    <name type="scientific">Palleniella muris</name>
    <dbReference type="NCBI Taxonomy" id="3038145"/>
    <lineage>
        <taxon>Bacteria</taxon>
        <taxon>Pseudomonadati</taxon>
        <taxon>Bacteroidota</taxon>
        <taxon>Bacteroidia</taxon>
        <taxon>Bacteroidales</taxon>
        <taxon>Prevotellaceae</taxon>
        <taxon>Palleniella</taxon>
    </lineage>
</organism>
<proteinExistence type="predicted"/>